<gene>
    <name evidence="7" type="primary">ybeY</name>
    <name evidence="8" type="ORF">A4H02_02505</name>
</gene>
<dbReference type="STRING" id="1008305.A4H02_02505"/>
<dbReference type="GO" id="GO:0006364">
    <property type="term" value="P:rRNA processing"/>
    <property type="evidence" value="ECO:0007669"/>
    <property type="project" value="UniProtKB-UniRule"/>
</dbReference>
<comment type="function">
    <text evidence="7">Single strand-specific metallo-endoribonuclease involved in late-stage 70S ribosome quality control and in maturation of the 3' terminus of the 16S rRNA.</text>
</comment>
<proteinExistence type="inferred from homology"/>
<dbReference type="SUPFAM" id="SSF55486">
    <property type="entry name" value="Metalloproteases ('zincins'), catalytic domain"/>
    <property type="match status" value="1"/>
</dbReference>
<dbReference type="Pfam" id="PF02130">
    <property type="entry name" value="YbeY"/>
    <property type="match status" value="1"/>
</dbReference>
<evidence type="ECO:0000313" key="9">
    <source>
        <dbReference type="Proteomes" id="UP000094570"/>
    </source>
</evidence>
<keyword evidence="9" id="KW-1185">Reference proteome</keyword>
<evidence type="ECO:0000256" key="1">
    <source>
        <dbReference type="ARBA" id="ARBA00010875"/>
    </source>
</evidence>
<comment type="similarity">
    <text evidence="1 7">Belongs to the endoribonuclease YbeY family.</text>
</comment>
<accession>A0A1E3G5R2</accession>
<comment type="cofactor">
    <cofactor evidence="7">
        <name>Zn(2+)</name>
        <dbReference type="ChEBI" id="CHEBI:29105"/>
    </cofactor>
    <text evidence="7">Binds 1 zinc ion.</text>
</comment>
<dbReference type="EMBL" id="LWAF01000002">
    <property type="protein sequence ID" value="ODN31203.1"/>
    <property type="molecule type" value="Genomic_DNA"/>
</dbReference>
<feature type="binding site" evidence="7">
    <location>
        <position position="123"/>
    </location>
    <ligand>
        <name>Zn(2+)</name>
        <dbReference type="ChEBI" id="CHEBI:29105"/>
        <note>catalytic</note>
    </ligand>
</feature>
<dbReference type="InterPro" id="IPR002036">
    <property type="entry name" value="YbeY"/>
</dbReference>
<protein>
    <recommendedName>
        <fullName evidence="7">Endoribonuclease YbeY</fullName>
        <ecNumber evidence="7">3.1.-.-</ecNumber>
    </recommendedName>
</protein>
<dbReference type="PANTHER" id="PTHR46986">
    <property type="entry name" value="ENDORIBONUCLEASE YBEY, CHLOROPLASTIC"/>
    <property type="match status" value="1"/>
</dbReference>
<keyword evidence="2 7" id="KW-0540">Nuclease</keyword>
<dbReference type="GO" id="GO:0004521">
    <property type="term" value="F:RNA endonuclease activity"/>
    <property type="evidence" value="ECO:0007669"/>
    <property type="project" value="UniProtKB-UniRule"/>
</dbReference>
<dbReference type="GO" id="GO:0005737">
    <property type="term" value="C:cytoplasm"/>
    <property type="evidence" value="ECO:0007669"/>
    <property type="project" value="UniProtKB-SubCell"/>
</dbReference>
<keyword evidence="6 7" id="KW-0862">Zinc</keyword>
<evidence type="ECO:0000256" key="7">
    <source>
        <dbReference type="HAMAP-Rule" id="MF_00009"/>
    </source>
</evidence>
<dbReference type="RefSeq" id="WP_069292629.1">
    <property type="nucleotide sequence ID" value="NZ_CP140110.1"/>
</dbReference>
<dbReference type="AlphaFoldDB" id="A0A1E3G5R2"/>
<feature type="binding site" evidence="7">
    <location>
        <position position="119"/>
    </location>
    <ligand>
        <name>Zn(2+)</name>
        <dbReference type="ChEBI" id="CHEBI:29105"/>
        <note>catalytic</note>
    </ligand>
</feature>
<evidence type="ECO:0000256" key="3">
    <source>
        <dbReference type="ARBA" id="ARBA00022723"/>
    </source>
</evidence>
<dbReference type="NCBIfam" id="TIGR00043">
    <property type="entry name" value="rRNA maturation RNase YbeY"/>
    <property type="match status" value="1"/>
</dbReference>
<reference evidence="9" key="1">
    <citation type="submission" date="2016-04" db="EMBL/GenBank/DDBJ databases">
        <title>The genome sequence project of a novel Fervidobacterium isolate from a hot spring in Thailand.</title>
        <authorList>
            <person name="Gonzalez J.M."/>
            <person name="Cuecas A."/>
            <person name="Kanoksilapatham W."/>
        </authorList>
    </citation>
    <scope>NUCLEOTIDE SEQUENCE [LARGE SCALE GENOMIC DNA]</scope>
    <source>
        <strain evidence="9">FC2004</strain>
    </source>
</reference>
<dbReference type="EC" id="3.1.-.-" evidence="7"/>
<dbReference type="PANTHER" id="PTHR46986:SF1">
    <property type="entry name" value="ENDORIBONUCLEASE YBEY, CHLOROPLASTIC"/>
    <property type="match status" value="1"/>
</dbReference>
<dbReference type="Gene3D" id="3.40.390.30">
    <property type="entry name" value="Metalloproteases ('zincins'), catalytic domain"/>
    <property type="match status" value="1"/>
</dbReference>
<keyword evidence="7" id="KW-0963">Cytoplasm</keyword>
<keyword evidence="7" id="KW-0690">Ribosome biogenesis</keyword>
<organism evidence="8 9">
    <name type="scientific">Fervidobacterium thailandense</name>
    <dbReference type="NCBI Taxonomy" id="1008305"/>
    <lineage>
        <taxon>Bacteria</taxon>
        <taxon>Thermotogati</taxon>
        <taxon>Thermotogota</taxon>
        <taxon>Thermotogae</taxon>
        <taxon>Thermotogales</taxon>
        <taxon>Fervidobacteriaceae</taxon>
        <taxon>Fervidobacterium</taxon>
    </lineage>
</organism>
<evidence type="ECO:0000256" key="4">
    <source>
        <dbReference type="ARBA" id="ARBA00022759"/>
    </source>
</evidence>
<keyword evidence="4 7" id="KW-0255">Endonuclease</keyword>
<feature type="binding site" evidence="7">
    <location>
        <position position="129"/>
    </location>
    <ligand>
        <name>Zn(2+)</name>
        <dbReference type="ChEBI" id="CHEBI:29105"/>
        <note>catalytic</note>
    </ligand>
</feature>
<keyword evidence="3 7" id="KW-0479">Metal-binding</keyword>
<evidence type="ECO:0000256" key="2">
    <source>
        <dbReference type="ARBA" id="ARBA00022722"/>
    </source>
</evidence>
<dbReference type="InterPro" id="IPR023091">
    <property type="entry name" value="MetalPrtase_cat_dom_sf_prd"/>
</dbReference>
<dbReference type="GO" id="GO:0004222">
    <property type="term" value="F:metalloendopeptidase activity"/>
    <property type="evidence" value="ECO:0007669"/>
    <property type="project" value="InterPro"/>
</dbReference>
<sequence length="153" mass="17680">MLFQNVPEEFVQLIDKFKEKLDEIVRAEIGDVVVQFVFVGQDEISEMNAKFRGKEGPTDVLTFVYGTEDSEFEPELPVELEEGQREIYAESYVCPSVVEENAREFGNSTEHEMITVLVHSILHMAGYDHEYGDVNAKEMFEKQENYVQKLLCE</sequence>
<name>A0A1E3G5R2_9BACT</name>
<evidence type="ECO:0000313" key="8">
    <source>
        <dbReference type="EMBL" id="ODN31203.1"/>
    </source>
</evidence>
<evidence type="ECO:0000256" key="6">
    <source>
        <dbReference type="ARBA" id="ARBA00022833"/>
    </source>
</evidence>
<dbReference type="HAMAP" id="MF_00009">
    <property type="entry name" value="Endoribonucl_YbeY"/>
    <property type="match status" value="1"/>
</dbReference>
<dbReference type="GO" id="GO:0008270">
    <property type="term" value="F:zinc ion binding"/>
    <property type="evidence" value="ECO:0007669"/>
    <property type="project" value="UniProtKB-UniRule"/>
</dbReference>
<dbReference type="Proteomes" id="UP000094570">
    <property type="component" value="Unassembled WGS sequence"/>
</dbReference>
<comment type="subcellular location">
    <subcellularLocation>
        <location evidence="7">Cytoplasm</location>
    </subcellularLocation>
</comment>
<keyword evidence="7" id="KW-0698">rRNA processing</keyword>
<evidence type="ECO:0000256" key="5">
    <source>
        <dbReference type="ARBA" id="ARBA00022801"/>
    </source>
</evidence>
<keyword evidence="5 7" id="KW-0378">Hydrolase</keyword>
<comment type="caution">
    <text evidence="8">The sequence shown here is derived from an EMBL/GenBank/DDBJ whole genome shotgun (WGS) entry which is preliminary data.</text>
</comment>